<dbReference type="PANTHER" id="PTHR43669">
    <property type="entry name" value="5-KETO-D-GLUCONATE 5-REDUCTASE"/>
    <property type="match status" value="1"/>
</dbReference>
<dbReference type="PRINTS" id="PR00081">
    <property type="entry name" value="GDHRDH"/>
</dbReference>
<dbReference type="RefSeq" id="WP_344506496.1">
    <property type="nucleotide sequence ID" value="NZ_BAAATU010000001.1"/>
</dbReference>
<evidence type="ECO:0000313" key="4">
    <source>
        <dbReference type="Proteomes" id="UP001596200"/>
    </source>
</evidence>
<evidence type="ECO:0000256" key="2">
    <source>
        <dbReference type="ARBA" id="ARBA00023002"/>
    </source>
</evidence>
<dbReference type="Proteomes" id="UP001596200">
    <property type="component" value="Unassembled WGS sequence"/>
</dbReference>
<gene>
    <name evidence="3" type="ORF">ACFP1B_24785</name>
</gene>
<dbReference type="CDD" id="cd05233">
    <property type="entry name" value="SDR_c"/>
    <property type="match status" value="1"/>
</dbReference>
<dbReference type="PANTHER" id="PTHR43669:SF6">
    <property type="entry name" value="DECAPRENYLPHOSPHORYL-2-KETO-BETA-D-ERYTHRO-PENTOSE REDUCTASE"/>
    <property type="match status" value="1"/>
</dbReference>
<dbReference type="InterPro" id="IPR002347">
    <property type="entry name" value="SDR_fam"/>
</dbReference>
<name>A0ABW1GR66_9ACTN</name>
<reference evidence="4" key="1">
    <citation type="journal article" date="2019" name="Int. J. Syst. Evol. Microbiol.">
        <title>The Global Catalogue of Microorganisms (GCM) 10K type strain sequencing project: providing services to taxonomists for standard genome sequencing and annotation.</title>
        <authorList>
            <consortium name="The Broad Institute Genomics Platform"/>
            <consortium name="The Broad Institute Genome Sequencing Center for Infectious Disease"/>
            <person name="Wu L."/>
            <person name="Ma J."/>
        </authorList>
    </citation>
    <scope>NUCLEOTIDE SEQUENCE [LARGE SCALE GENOMIC DNA]</scope>
    <source>
        <strain evidence="4">JCM 4147</strain>
    </source>
</reference>
<dbReference type="Pfam" id="PF00106">
    <property type="entry name" value="adh_short"/>
    <property type="match status" value="1"/>
</dbReference>
<keyword evidence="2" id="KW-0560">Oxidoreductase</keyword>
<accession>A0ABW1GR66</accession>
<evidence type="ECO:0000256" key="1">
    <source>
        <dbReference type="ARBA" id="ARBA00006484"/>
    </source>
</evidence>
<evidence type="ECO:0000313" key="3">
    <source>
        <dbReference type="EMBL" id="MFC5916613.1"/>
    </source>
</evidence>
<dbReference type="PROSITE" id="PS00061">
    <property type="entry name" value="ADH_SHORT"/>
    <property type="match status" value="1"/>
</dbReference>
<sequence>MKDAFGAPQSLLVLGGTSEIALATARRLIALRTRTVRLAGRPSPALDAAAADLRARGADVRTVGFDALDAESHEAVLGAVFAEDDIDMVLLAFGIAGDQGRDEEEPLAAVRVAQTNYTGAVSAGLVCAGALQAQGHGSLVVLSSVAGERARRADFIYGSSKAGLDAFTQGLGDALHGTGVHVMVVRPGVVRSVAARATASAAASGTVPVAPPAAPRGAAARSGAARSGAALLAPERIVAARSASARFASAPLEASPLTTTPEAVAEAIVTGLRRRSETVWVPGSLRAVMSALRHVPRPLFRRLPI</sequence>
<dbReference type="SUPFAM" id="SSF51735">
    <property type="entry name" value="NAD(P)-binding Rossmann-fold domains"/>
    <property type="match status" value="1"/>
</dbReference>
<comment type="similarity">
    <text evidence="1">Belongs to the short-chain dehydrogenases/reductases (SDR) family.</text>
</comment>
<protein>
    <submittedName>
        <fullName evidence="3">SDR family NAD(P)-dependent oxidoreductase</fullName>
    </submittedName>
</protein>
<keyword evidence="4" id="KW-1185">Reference proteome</keyword>
<dbReference type="InterPro" id="IPR036291">
    <property type="entry name" value="NAD(P)-bd_dom_sf"/>
</dbReference>
<dbReference type="EMBL" id="JBHSPU010000020">
    <property type="protein sequence ID" value="MFC5916613.1"/>
    <property type="molecule type" value="Genomic_DNA"/>
</dbReference>
<dbReference type="InterPro" id="IPR020904">
    <property type="entry name" value="Sc_DH/Rdtase_CS"/>
</dbReference>
<dbReference type="Gene3D" id="3.40.50.720">
    <property type="entry name" value="NAD(P)-binding Rossmann-like Domain"/>
    <property type="match status" value="1"/>
</dbReference>
<organism evidence="3 4">
    <name type="scientific">Streptomyces pulveraceus</name>
    <dbReference type="NCBI Taxonomy" id="68258"/>
    <lineage>
        <taxon>Bacteria</taxon>
        <taxon>Bacillati</taxon>
        <taxon>Actinomycetota</taxon>
        <taxon>Actinomycetes</taxon>
        <taxon>Kitasatosporales</taxon>
        <taxon>Streptomycetaceae</taxon>
        <taxon>Streptomyces</taxon>
    </lineage>
</organism>
<comment type="caution">
    <text evidence="3">The sequence shown here is derived from an EMBL/GenBank/DDBJ whole genome shotgun (WGS) entry which is preliminary data.</text>
</comment>
<proteinExistence type="inferred from homology"/>